<dbReference type="EMBL" id="GG662665">
    <property type="protein sequence ID" value="EAR85439.1"/>
    <property type="molecule type" value="Genomic_DNA"/>
</dbReference>
<gene>
    <name evidence="5" type="ORF">TTHERM_00441870</name>
</gene>
<sequence>MNIQNFKRKECIASQKRELEEENISNKKKKKDQSFLSKINAVTHQEEFHSESSTMDVYPFQQLKQEKLQSMDKLESLNESGTSSPCLSNKKIDQSPQQCENDTQNTQSKNNNQNKDQNIEEEDLDYQRINKPQEIFDCKYKPSLINFRDKEKNEIKNFLQRCIDNKQKTKCLLITGMPGCGKTLTTTSLLEELSVKQKKFEYIKFNAMSYNNQESFLRDLHFKIFKSRMQSSCQDLLTQIKQSKRSSHLTIFIDEFDNLFHGSSQDIFILFNIASLEKANISIIGVSNSMEMVFDLSKKYKIILPDIKNLVFEPYSQKEIYQIIQSRLKEMSEKLNVPQDIIDDKALRLCSGKMYNLKGGDIRCLFDVCKKALEESKKGRQQEDNKDTDEQNNDNLNELQKITIPQLNQIIDKLYKVSYKFIAKMPIEQILTILSIYSIIKQKEGIVEISVIQVKNQLNNICNSMGIQVSEISKLKEILENLQSYQILQIRNKENSAQNANKRGQNNKNIENMTIFLKITTEDVEDALSEESKFSDFFEQYIK</sequence>
<evidence type="ECO:0000313" key="6">
    <source>
        <dbReference type="Proteomes" id="UP000009168"/>
    </source>
</evidence>
<dbReference type="AlphaFoldDB" id="I7MD38"/>
<dbReference type="Gene3D" id="1.10.8.60">
    <property type="match status" value="1"/>
</dbReference>
<dbReference type="InterPro" id="IPR003593">
    <property type="entry name" value="AAA+_ATPase"/>
</dbReference>
<evidence type="ECO:0000256" key="2">
    <source>
        <dbReference type="ARBA" id="ARBA00022705"/>
    </source>
</evidence>
<accession>I7MD38</accession>
<dbReference type="GO" id="GO:0006270">
    <property type="term" value="P:DNA replication initiation"/>
    <property type="evidence" value="ECO:0007669"/>
    <property type="project" value="TreeGrafter"/>
</dbReference>
<dbReference type="InParanoid" id="I7MD38"/>
<dbReference type="Gene3D" id="3.40.50.300">
    <property type="entry name" value="P-loop containing nucleotide triphosphate hydrolases"/>
    <property type="match status" value="1"/>
</dbReference>
<evidence type="ECO:0000256" key="1">
    <source>
        <dbReference type="ARBA" id="ARBA00006184"/>
    </source>
</evidence>
<dbReference type="InterPro" id="IPR050311">
    <property type="entry name" value="ORC1/CDC6"/>
</dbReference>
<dbReference type="SMART" id="SM00382">
    <property type="entry name" value="AAA"/>
    <property type="match status" value="1"/>
</dbReference>
<evidence type="ECO:0000259" key="4">
    <source>
        <dbReference type="SMART" id="SM00382"/>
    </source>
</evidence>
<dbReference type="STRING" id="312017.I7MD38"/>
<dbReference type="OMA" id="KQPNAYE"/>
<dbReference type="InterPro" id="IPR027417">
    <property type="entry name" value="P-loop_NTPase"/>
</dbReference>
<dbReference type="GeneID" id="7843300"/>
<dbReference type="InterPro" id="IPR036388">
    <property type="entry name" value="WH-like_DNA-bd_sf"/>
</dbReference>
<feature type="region of interest" description="Disordered" evidence="3">
    <location>
        <begin position="72"/>
        <end position="125"/>
    </location>
</feature>
<dbReference type="GO" id="GO:0005634">
    <property type="term" value="C:nucleus"/>
    <property type="evidence" value="ECO:0007669"/>
    <property type="project" value="TreeGrafter"/>
</dbReference>
<dbReference type="PANTHER" id="PTHR10763:SF26">
    <property type="entry name" value="CELL DIVISION CONTROL PROTEIN 6 HOMOLOG"/>
    <property type="match status" value="1"/>
</dbReference>
<dbReference type="CDD" id="cd00009">
    <property type="entry name" value="AAA"/>
    <property type="match status" value="1"/>
</dbReference>
<dbReference type="RefSeq" id="XP_001033102.1">
    <property type="nucleotide sequence ID" value="XM_001033102.1"/>
</dbReference>
<reference evidence="6" key="1">
    <citation type="journal article" date="2006" name="PLoS Biol.">
        <title>Macronuclear genome sequence of the ciliate Tetrahymena thermophila, a model eukaryote.</title>
        <authorList>
            <person name="Eisen J.A."/>
            <person name="Coyne R.S."/>
            <person name="Wu M."/>
            <person name="Wu D."/>
            <person name="Thiagarajan M."/>
            <person name="Wortman J.R."/>
            <person name="Badger J.H."/>
            <person name="Ren Q."/>
            <person name="Amedeo P."/>
            <person name="Jones K.M."/>
            <person name="Tallon L.J."/>
            <person name="Delcher A.L."/>
            <person name="Salzberg S.L."/>
            <person name="Silva J.C."/>
            <person name="Haas B.J."/>
            <person name="Majoros W.H."/>
            <person name="Farzad M."/>
            <person name="Carlton J.M."/>
            <person name="Smith R.K. Jr."/>
            <person name="Garg J."/>
            <person name="Pearlman R.E."/>
            <person name="Karrer K.M."/>
            <person name="Sun L."/>
            <person name="Manning G."/>
            <person name="Elde N.C."/>
            <person name="Turkewitz A.P."/>
            <person name="Asai D.J."/>
            <person name="Wilkes D.E."/>
            <person name="Wang Y."/>
            <person name="Cai H."/>
            <person name="Collins K."/>
            <person name="Stewart B.A."/>
            <person name="Lee S.R."/>
            <person name="Wilamowska K."/>
            <person name="Weinberg Z."/>
            <person name="Ruzzo W.L."/>
            <person name="Wloga D."/>
            <person name="Gaertig J."/>
            <person name="Frankel J."/>
            <person name="Tsao C.-C."/>
            <person name="Gorovsky M.A."/>
            <person name="Keeling P.J."/>
            <person name="Waller R.F."/>
            <person name="Patron N.J."/>
            <person name="Cherry J.M."/>
            <person name="Stover N.A."/>
            <person name="Krieger C.J."/>
            <person name="del Toro C."/>
            <person name="Ryder H.F."/>
            <person name="Williamson S.C."/>
            <person name="Barbeau R.A."/>
            <person name="Hamilton E.P."/>
            <person name="Orias E."/>
        </authorList>
    </citation>
    <scope>NUCLEOTIDE SEQUENCE [LARGE SCALE GENOMIC DNA]</scope>
    <source>
        <strain evidence="6">SB210</strain>
    </source>
</reference>
<name>I7MD38_TETTS</name>
<comment type="similarity">
    <text evidence="1">Belongs to the CDC6/cdc18 family.</text>
</comment>
<dbReference type="InterPro" id="IPR049945">
    <property type="entry name" value="AAA_22"/>
</dbReference>
<organism evidence="5 6">
    <name type="scientific">Tetrahymena thermophila (strain SB210)</name>
    <dbReference type="NCBI Taxonomy" id="312017"/>
    <lineage>
        <taxon>Eukaryota</taxon>
        <taxon>Sar</taxon>
        <taxon>Alveolata</taxon>
        <taxon>Ciliophora</taxon>
        <taxon>Intramacronucleata</taxon>
        <taxon>Oligohymenophorea</taxon>
        <taxon>Hymenostomatida</taxon>
        <taxon>Tetrahymenina</taxon>
        <taxon>Tetrahymenidae</taxon>
        <taxon>Tetrahymena</taxon>
    </lineage>
</organism>
<dbReference type="GO" id="GO:0003688">
    <property type="term" value="F:DNA replication origin binding"/>
    <property type="evidence" value="ECO:0007669"/>
    <property type="project" value="TreeGrafter"/>
</dbReference>
<protein>
    <submittedName>
        <fullName evidence="5">AAA family ATPase</fullName>
    </submittedName>
</protein>
<feature type="compositionally biased region" description="Low complexity" evidence="3">
    <location>
        <begin position="101"/>
        <end position="116"/>
    </location>
</feature>
<dbReference type="Proteomes" id="UP000009168">
    <property type="component" value="Unassembled WGS sequence"/>
</dbReference>
<keyword evidence="6" id="KW-1185">Reference proteome</keyword>
<keyword evidence="2" id="KW-0235">DNA replication</keyword>
<evidence type="ECO:0000256" key="3">
    <source>
        <dbReference type="SAM" id="MobiDB-lite"/>
    </source>
</evidence>
<dbReference type="SUPFAM" id="SSF52540">
    <property type="entry name" value="P-loop containing nucleoside triphosphate hydrolases"/>
    <property type="match status" value="1"/>
</dbReference>
<proteinExistence type="inferred from homology"/>
<dbReference type="HOGENOM" id="CLU_502062_0_0_1"/>
<feature type="domain" description="AAA+ ATPase" evidence="4">
    <location>
        <begin position="168"/>
        <end position="308"/>
    </location>
</feature>
<dbReference type="Gene3D" id="1.10.10.10">
    <property type="entry name" value="Winged helix-like DNA-binding domain superfamily/Winged helix DNA-binding domain"/>
    <property type="match status" value="1"/>
</dbReference>
<evidence type="ECO:0000313" key="5">
    <source>
        <dbReference type="EMBL" id="EAR85439.1"/>
    </source>
</evidence>
<dbReference type="GO" id="GO:0033314">
    <property type="term" value="P:mitotic DNA replication checkpoint signaling"/>
    <property type="evidence" value="ECO:0007669"/>
    <property type="project" value="TreeGrafter"/>
</dbReference>
<dbReference type="eggNOG" id="KOG2227">
    <property type="taxonomic scope" value="Eukaryota"/>
</dbReference>
<feature type="compositionally biased region" description="Polar residues" evidence="3">
    <location>
        <begin position="77"/>
        <end position="87"/>
    </location>
</feature>
<dbReference type="GO" id="GO:0016887">
    <property type="term" value="F:ATP hydrolysis activity"/>
    <property type="evidence" value="ECO:0007669"/>
    <property type="project" value="InterPro"/>
</dbReference>
<dbReference type="PANTHER" id="PTHR10763">
    <property type="entry name" value="CELL DIVISION CONTROL PROTEIN 6-RELATED"/>
    <property type="match status" value="1"/>
</dbReference>
<dbReference type="Pfam" id="PF13401">
    <property type="entry name" value="AAA_22"/>
    <property type="match status" value="1"/>
</dbReference>
<dbReference type="OrthoDB" id="1926878at2759"/>
<dbReference type="KEGG" id="tet:TTHERM_00441870"/>